<evidence type="ECO:0000256" key="4">
    <source>
        <dbReference type="PROSITE-ProRule" id="PRU00175"/>
    </source>
</evidence>
<evidence type="ECO:0000313" key="8">
    <source>
        <dbReference type="RefSeq" id="XP_018330507.1"/>
    </source>
</evidence>
<evidence type="ECO:0000256" key="3">
    <source>
        <dbReference type="ARBA" id="ARBA00022833"/>
    </source>
</evidence>
<organism evidence="7 9">
    <name type="scientific">Agrilus planipennis</name>
    <name type="common">Emerald ash borer</name>
    <name type="synonym">Agrilus marcopoli</name>
    <dbReference type="NCBI Taxonomy" id="224129"/>
    <lineage>
        <taxon>Eukaryota</taxon>
        <taxon>Metazoa</taxon>
        <taxon>Ecdysozoa</taxon>
        <taxon>Arthropoda</taxon>
        <taxon>Hexapoda</taxon>
        <taxon>Insecta</taxon>
        <taxon>Pterygota</taxon>
        <taxon>Neoptera</taxon>
        <taxon>Endopterygota</taxon>
        <taxon>Coleoptera</taxon>
        <taxon>Polyphaga</taxon>
        <taxon>Elateriformia</taxon>
        <taxon>Buprestoidea</taxon>
        <taxon>Buprestidae</taxon>
        <taxon>Agrilinae</taxon>
        <taxon>Agrilus</taxon>
    </lineage>
</organism>
<dbReference type="Gene3D" id="3.30.40.10">
    <property type="entry name" value="Zinc/RING finger domain, C3HC4 (zinc finger)"/>
    <property type="match status" value="1"/>
</dbReference>
<dbReference type="PANTHER" id="PTHR45969:SF69">
    <property type="entry name" value="FINGER DOMAIN PROTEIN, PUTATIVE (AFU_ORTHOLOGUE AFUA_3G12190)-RELATED"/>
    <property type="match status" value="1"/>
</dbReference>
<keyword evidence="2 4" id="KW-0863">Zinc-finger</keyword>
<dbReference type="RefSeq" id="XP_018330508.1">
    <property type="nucleotide sequence ID" value="XM_018475006.2"/>
</dbReference>
<dbReference type="STRING" id="224129.A0A1W4XDK0"/>
<keyword evidence="1" id="KW-0479">Metal-binding</keyword>
<feature type="domain" description="RING-type" evidence="6">
    <location>
        <begin position="248"/>
        <end position="289"/>
    </location>
</feature>
<dbReference type="SMART" id="SM00184">
    <property type="entry name" value="RING"/>
    <property type="match status" value="1"/>
</dbReference>
<dbReference type="KEGG" id="apln:108740633"/>
<evidence type="ECO:0000256" key="1">
    <source>
        <dbReference type="ARBA" id="ARBA00022723"/>
    </source>
</evidence>
<reference evidence="8 9" key="1">
    <citation type="submission" date="2025-04" db="UniProtKB">
        <authorList>
            <consortium name="RefSeq"/>
        </authorList>
    </citation>
    <scope>IDENTIFICATION</scope>
    <source>
        <tissue evidence="8 9">Entire body</tissue>
    </source>
</reference>
<dbReference type="RefSeq" id="XP_018330507.1">
    <property type="nucleotide sequence ID" value="XM_018475005.2"/>
</dbReference>
<evidence type="ECO:0000259" key="6">
    <source>
        <dbReference type="PROSITE" id="PS50089"/>
    </source>
</evidence>
<feature type="region of interest" description="Disordered" evidence="5">
    <location>
        <begin position="1"/>
        <end position="28"/>
    </location>
</feature>
<keyword evidence="3" id="KW-0862">Zinc</keyword>
<dbReference type="GO" id="GO:0061630">
    <property type="term" value="F:ubiquitin protein ligase activity"/>
    <property type="evidence" value="ECO:0007669"/>
    <property type="project" value="TreeGrafter"/>
</dbReference>
<dbReference type="GO" id="GO:0008270">
    <property type="term" value="F:zinc ion binding"/>
    <property type="evidence" value="ECO:0007669"/>
    <property type="project" value="UniProtKB-KW"/>
</dbReference>
<feature type="region of interest" description="Disordered" evidence="5">
    <location>
        <begin position="89"/>
        <end position="108"/>
    </location>
</feature>
<name>A0A1W4XDK0_AGRPL</name>
<protein>
    <submittedName>
        <fullName evidence="8 9">Probable E3 ubiquitin-protein ligase ZFP1</fullName>
    </submittedName>
</protein>
<evidence type="ECO:0000313" key="9">
    <source>
        <dbReference type="RefSeq" id="XP_018330508.1"/>
    </source>
</evidence>
<dbReference type="InterPro" id="IPR013083">
    <property type="entry name" value="Znf_RING/FYVE/PHD"/>
</dbReference>
<dbReference type="Proteomes" id="UP000192223">
    <property type="component" value="Unplaced"/>
</dbReference>
<sequence>MDSTLSKFTATRTTPVSENAKKRKYTTTADSVTDNVDNWHSSSKKFSQQPLSTCSINNVKENNENIVHGFNSGLSESNIKQCIEMINSTQKSSQPSNQSLCQSENDKQVANHTVNSVEPNSNHMIEQNINYNRNRIQTYFSNGEIGSADTPIWLSNINNSQRMLLNWHPFHHRLYLRQQLEMERRRVSLLKNSSRNPLGFNHMFVGQIGRGIIPSQTDEKKLKLELFITANTRILSSKETVNLVEATCVICFMKFKEQQLIRELSCLHRFHKNCIDKWLVNQMNCPICRLPLGENFTTTLNADCSVNHQSLLNSQSPFVPVSNGYYLSKEINNTLSASNGSATTEPAEIRDFKNNLAIPWEDNINIANDSKPDTSNVCTQNLLHCNQSEDTNQSQETTDDTSKSTVQVIC</sequence>
<dbReference type="OrthoDB" id="6765433at2759"/>
<feature type="compositionally biased region" description="Polar residues" evidence="5">
    <location>
        <begin position="89"/>
        <end position="103"/>
    </location>
</feature>
<dbReference type="InterPro" id="IPR001841">
    <property type="entry name" value="Znf_RING"/>
</dbReference>
<evidence type="ECO:0000313" key="7">
    <source>
        <dbReference type="Proteomes" id="UP000192223"/>
    </source>
</evidence>
<dbReference type="CDD" id="cd16454">
    <property type="entry name" value="RING-H2_PA-TM-RING"/>
    <property type="match status" value="1"/>
</dbReference>
<accession>A0A1W4XDK0</accession>
<evidence type="ECO:0000256" key="2">
    <source>
        <dbReference type="ARBA" id="ARBA00022771"/>
    </source>
</evidence>
<proteinExistence type="predicted"/>
<dbReference type="Pfam" id="PF13639">
    <property type="entry name" value="zf-RING_2"/>
    <property type="match status" value="1"/>
</dbReference>
<dbReference type="PANTHER" id="PTHR45969">
    <property type="entry name" value="RING ZINC FINGER PROTEIN-RELATED"/>
    <property type="match status" value="1"/>
</dbReference>
<gene>
    <name evidence="8 9" type="primary">LOC108740633</name>
</gene>
<dbReference type="GO" id="GO:0016567">
    <property type="term" value="P:protein ubiquitination"/>
    <property type="evidence" value="ECO:0007669"/>
    <property type="project" value="TreeGrafter"/>
</dbReference>
<dbReference type="AlphaFoldDB" id="A0A1W4XDK0"/>
<evidence type="ECO:0000256" key="5">
    <source>
        <dbReference type="SAM" id="MobiDB-lite"/>
    </source>
</evidence>
<dbReference type="GeneID" id="108740633"/>
<feature type="compositionally biased region" description="Polar residues" evidence="5">
    <location>
        <begin position="1"/>
        <end position="17"/>
    </location>
</feature>
<dbReference type="SUPFAM" id="SSF57850">
    <property type="entry name" value="RING/U-box"/>
    <property type="match status" value="1"/>
</dbReference>
<keyword evidence="7" id="KW-1185">Reference proteome</keyword>
<dbReference type="PROSITE" id="PS50089">
    <property type="entry name" value="ZF_RING_2"/>
    <property type="match status" value="1"/>
</dbReference>